<gene>
    <name evidence="2" type="ORF">OXX778_LOCUS13321</name>
</gene>
<accession>A0A814CDX8</accession>
<feature type="region of interest" description="Disordered" evidence="1">
    <location>
        <begin position="1"/>
        <end position="22"/>
    </location>
</feature>
<feature type="compositionally biased region" description="Acidic residues" evidence="1">
    <location>
        <begin position="1"/>
        <end position="13"/>
    </location>
</feature>
<protein>
    <submittedName>
        <fullName evidence="2">Uncharacterized protein</fullName>
    </submittedName>
</protein>
<evidence type="ECO:0000313" key="2">
    <source>
        <dbReference type="EMBL" id="CAF0938922.1"/>
    </source>
</evidence>
<sequence length="84" mass="9884">MDFENIDSNDEDYGNQLNKLRRNKPRKRLFKPSNNISMNKVSGRKRILNASKNKSLLEPKTSKVKKNNNEIYDESIDFPARNTR</sequence>
<comment type="caution">
    <text evidence="2">The sequence shown here is derived from an EMBL/GenBank/DDBJ whole genome shotgun (WGS) entry which is preliminary data.</text>
</comment>
<organism evidence="2 3">
    <name type="scientific">Brachionus calyciflorus</name>
    <dbReference type="NCBI Taxonomy" id="104777"/>
    <lineage>
        <taxon>Eukaryota</taxon>
        <taxon>Metazoa</taxon>
        <taxon>Spiralia</taxon>
        <taxon>Gnathifera</taxon>
        <taxon>Rotifera</taxon>
        <taxon>Eurotatoria</taxon>
        <taxon>Monogononta</taxon>
        <taxon>Pseudotrocha</taxon>
        <taxon>Ploima</taxon>
        <taxon>Brachionidae</taxon>
        <taxon>Brachionus</taxon>
    </lineage>
</organism>
<evidence type="ECO:0000313" key="3">
    <source>
        <dbReference type="Proteomes" id="UP000663879"/>
    </source>
</evidence>
<dbReference type="AlphaFoldDB" id="A0A814CDX8"/>
<name>A0A814CDX8_9BILA</name>
<keyword evidence="3" id="KW-1185">Reference proteome</keyword>
<proteinExistence type="predicted"/>
<evidence type="ECO:0000256" key="1">
    <source>
        <dbReference type="SAM" id="MobiDB-lite"/>
    </source>
</evidence>
<reference evidence="2" key="1">
    <citation type="submission" date="2021-02" db="EMBL/GenBank/DDBJ databases">
        <authorList>
            <person name="Nowell W R."/>
        </authorList>
    </citation>
    <scope>NUCLEOTIDE SEQUENCE</scope>
    <source>
        <strain evidence="2">Ploen Becks lab</strain>
    </source>
</reference>
<dbReference type="EMBL" id="CAJNOC010002539">
    <property type="protein sequence ID" value="CAF0938922.1"/>
    <property type="molecule type" value="Genomic_DNA"/>
</dbReference>
<dbReference type="Proteomes" id="UP000663879">
    <property type="component" value="Unassembled WGS sequence"/>
</dbReference>